<dbReference type="PANTHER" id="PTHR21666">
    <property type="entry name" value="PEPTIDASE-RELATED"/>
    <property type="match status" value="1"/>
</dbReference>
<name>A0A1M5VB51_9FIRM</name>
<keyword evidence="2" id="KW-1133">Transmembrane helix</keyword>
<keyword evidence="5" id="KW-0378">Hydrolase</keyword>
<dbReference type="PANTHER" id="PTHR21666:SF270">
    <property type="entry name" value="MUREIN HYDROLASE ACTIVATOR ENVC"/>
    <property type="match status" value="1"/>
</dbReference>
<evidence type="ECO:0000313" key="6">
    <source>
        <dbReference type="Proteomes" id="UP000183967"/>
    </source>
</evidence>
<dbReference type="Pfam" id="PF07501">
    <property type="entry name" value="G5"/>
    <property type="match status" value="1"/>
</dbReference>
<dbReference type="SUPFAM" id="SSF51261">
    <property type="entry name" value="Duplicated hybrid motif"/>
    <property type="match status" value="1"/>
</dbReference>
<dbReference type="SMART" id="SM01208">
    <property type="entry name" value="G5"/>
    <property type="match status" value="1"/>
</dbReference>
<keyword evidence="2" id="KW-0812">Transmembrane</keyword>
<dbReference type="CDD" id="cd12797">
    <property type="entry name" value="M23_peptidase"/>
    <property type="match status" value="1"/>
</dbReference>
<sequence length="474" mass="53641">MNGSYFKKVNELIKKLNIENNSGKFNKKVMFIVIISILVVGFAFAGYRKEIYTRAFKVTYNGNYIGTVRNKEIVSDVATALKDELTTDYGIEVTIEDEFEYESTHAEDSELTNKEDIKRNLKNNIEFDVSAYAIEVDGKILGILKTEDLAKKVLDKVKEPYINSVNAKNSSIEDVKFVENVKIVKKEVPLSKVEDFDKVLNYIQKGTDEVKTHIVKKGENFWTIAHKYNLTVNDLVKANPDKNPKLIHPGDELSLIVPKPYLTVATYEEKKYIEKIDFDIKYEYSSKMYKDQAIIKRRGAYGKKEIIAKVEKHNGIEAKKEILKETVISNPVTQIIIKGTKEIPPLKATGVFITPTRGTLTSGFGMRWGRMHEGIDLAARVGTPIKAADGGIVTFAGWKGSYGYMVEIDHGGGFKTRYAHCSKIYVKKGQKVYKGKVIAAVGNTGRSTGPHLHFEVRKYDKPVNPYKYLGKKYR</sequence>
<dbReference type="Gene3D" id="2.20.230.10">
    <property type="entry name" value="Resuscitation-promoting factor rpfb"/>
    <property type="match status" value="1"/>
</dbReference>
<dbReference type="PROSITE" id="PS51782">
    <property type="entry name" value="LYSM"/>
    <property type="match status" value="1"/>
</dbReference>
<keyword evidence="2" id="KW-0472">Membrane</keyword>
<evidence type="ECO:0000259" key="3">
    <source>
        <dbReference type="PROSITE" id="PS51109"/>
    </source>
</evidence>
<feature type="transmembrane region" description="Helical" evidence="2">
    <location>
        <begin position="29"/>
        <end position="47"/>
    </location>
</feature>
<gene>
    <name evidence="5" type="ORF">SAMN02745135_01844</name>
</gene>
<evidence type="ECO:0000313" key="5">
    <source>
        <dbReference type="EMBL" id="SHH72447.1"/>
    </source>
</evidence>
<dbReference type="Gene3D" id="2.70.70.10">
    <property type="entry name" value="Glucose Permease (Domain IIA)"/>
    <property type="match status" value="1"/>
</dbReference>
<dbReference type="EMBL" id="FQXO01000054">
    <property type="protein sequence ID" value="SHH72447.1"/>
    <property type="molecule type" value="Genomic_DNA"/>
</dbReference>
<dbReference type="SMART" id="SM00257">
    <property type="entry name" value="LysM"/>
    <property type="match status" value="1"/>
</dbReference>
<evidence type="ECO:0000256" key="1">
    <source>
        <dbReference type="ARBA" id="ARBA00022729"/>
    </source>
</evidence>
<dbReference type="Gene3D" id="3.10.350.10">
    <property type="entry name" value="LysM domain"/>
    <property type="match status" value="1"/>
</dbReference>
<dbReference type="InterPro" id="IPR016047">
    <property type="entry name" value="M23ase_b-sheet_dom"/>
</dbReference>
<proteinExistence type="predicted"/>
<dbReference type="OrthoDB" id="9809488at2"/>
<dbReference type="Pfam" id="PF01476">
    <property type="entry name" value="LysM"/>
    <property type="match status" value="1"/>
</dbReference>
<keyword evidence="1" id="KW-0732">Signal</keyword>
<dbReference type="InterPro" id="IPR050570">
    <property type="entry name" value="Cell_wall_metabolism_enzyme"/>
</dbReference>
<dbReference type="PROSITE" id="PS51109">
    <property type="entry name" value="G5"/>
    <property type="match status" value="1"/>
</dbReference>
<keyword evidence="6" id="KW-1185">Reference proteome</keyword>
<feature type="domain" description="LysM" evidence="4">
    <location>
        <begin position="211"/>
        <end position="255"/>
    </location>
</feature>
<dbReference type="CDD" id="cd00118">
    <property type="entry name" value="LysM"/>
    <property type="match status" value="1"/>
</dbReference>
<dbReference type="Pfam" id="PF01551">
    <property type="entry name" value="Peptidase_M23"/>
    <property type="match status" value="1"/>
</dbReference>
<dbReference type="Proteomes" id="UP000183967">
    <property type="component" value="Unassembled WGS sequence"/>
</dbReference>
<feature type="domain" description="G5" evidence="3">
    <location>
        <begin position="262"/>
        <end position="342"/>
    </location>
</feature>
<evidence type="ECO:0000259" key="4">
    <source>
        <dbReference type="PROSITE" id="PS51782"/>
    </source>
</evidence>
<reference evidence="6" key="1">
    <citation type="submission" date="2016-11" db="EMBL/GenBank/DDBJ databases">
        <authorList>
            <person name="Varghese N."/>
            <person name="Submissions S."/>
        </authorList>
    </citation>
    <scope>NUCLEOTIDE SEQUENCE [LARGE SCALE GENOMIC DNA]</scope>
    <source>
        <strain evidence="6">DSM 13643</strain>
    </source>
</reference>
<protein>
    <submittedName>
        <fullName evidence="5">Murein DD-endopeptidase MepM and murein hydrolase activator NlpD, contain LysM domain</fullName>
    </submittedName>
</protein>
<dbReference type="InterPro" id="IPR011098">
    <property type="entry name" value="G5_dom"/>
</dbReference>
<dbReference type="InterPro" id="IPR036779">
    <property type="entry name" value="LysM_dom_sf"/>
</dbReference>
<evidence type="ECO:0000256" key="2">
    <source>
        <dbReference type="SAM" id="Phobius"/>
    </source>
</evidence>
<accession>A0A1M5VB51</accession>
<dbReference type="InterPro" id="IPR018392">
    <property type="entry name" value="LysM"/>
</dbReference>
<dbReference type="GO" id="GO:0004222">
    <property type="term" value="F:metalloendopeptidase activity"/>
    <property type="evidence" value="ECO:0007669"/>
    <property type="project" value="TreeGrafter"/>
</dbReference>
<organism evidence="5 6">
    <name type="scientific">Caloranaerobacter azorensis DSM 13643</name>
    <dbReference type="NCBI Taxonomy" id="1121264"/>
    <lineage>
        <taxon>Bacteria</taxon>
        <taxon>Bacillati</taxon>
        <taxon>Bacillota</taxon>
        <taxon>Tissierellia</taxon>
        <taxon>Tissierellales</taxon>
        <taxon>Thermohalobacteraceae</taxon>
        <taxon>Caloranaerobacter</taxon>
    </lineage>
</organism>
<dbReference type="RefSeq" id="WP_073197168.1">
    <property type="nucleotide sequence ID" value="NZ_FQXO01000054.1"/>
</dbReference>
<dbReference type="InterPro" id="IPR011055">
    <property type="entry name" value="Dup_hybrid_motif"/>
</dbReference>
<dbReference type="AlphaFoldDB" id="A0A1M5VB51"/>